<dbReference type="NCBIfam" id="TIGR00067">
    <property type="entry name" value="glut_race"/>
    <property type="match status" value="1"/>
</dbReference>
<dbReference type="InterPro" id="IPR033134">
    <property type="entry name" value="Asp/Glu_racemase_AS_2"/>
</dbReference>
<dbReference type="EC" id="5.1.1.3" evidence="2 7"/>
<dbReference type="InterPro" id="IPR018187">
    <property type="entry name" value="Asp/Glu_racemase_AS_1"/>
</dbReference>
<evidence type="ECO:0000256" key="4">
    <source>
        <dbReference type="ARBA" id="ARBA00022984"/>
    </source>
</evidence>
<comment type="function">
    <text evidence="7">Provides the (R)-glutamate required for cell wall biosynthesis.</text>
</comment>
<comment type="catalytic activity">
    <reaction evidence="1 7">
        <text>L-glutamate = D-glutamate</text>
        <dbReference type="Rhea" id="RHEA:12813"/>
        <dbReference type="ChEBI" id="CHEBI:29985"/>
        <dbReference type="ChEBI" id="CHEBI:29986"/>
        <dbReference type="EC" id="5.1.1.3"/>
    </reaction>
</comment>
<dbReference type="GO" id="GO:0008881">
    <property type="term" value="F:glutamate racemase activity"/>
    <property type="evidence" value="ECO:0007669"/>
    <property type="project" value="UniProtKB-UniRule"/>
</dbReference>
<dbReference type="EMBL" id="JSAM01000117">
    <property type="protein sequence ID" value="KIA76443.1"/>
    <property type="molecule type" value="Genomic_DNA"/>
</dbReference>
<dbReference type="GO" id="GO:0008360">
    <property type="term" value="P:regulation of cell shape"/>
    <property type="evidence" value="ECO:0007669"/>
    <property type="project" value="UniProtKB-KW"/>
</dbReference>
<organism evidence="8 9">
    <name type="scientific">Parachlamydia acanthamoebae</name>
    <dbReference type="NCBI Taxonomy" id="83552"/>
    <lineage>
        <taxon>Bacteria</taxon>
        <taxon>Pseudomonadati</taxon>
        <taxon>Chlamydiota</taxon>
        <taxon>Chlamydiia</taxon>
        <taxon>Parachlamydiales</taxon>
        <taxon>Parachlamydiaceae</taxon>
        <taxon>Parachlamydia</taxon>
    </lineage>
</organism>
<dbReference type="Proteomes" id="UP000031307">
    <property type="component" value="Unassembled WGS sequence"/>
</dbReference>
<dbReference type="PROSITE" id="PS00923">
    <property type="entry name" value="ASP_GLU_RACEMASE_1"/>
    <property type="match status" value="1"/>
</dbReference>
<proteinExistence type="inferred from homology"/>
<dbReference type="InterPro" id="IPR004391">
    <property type="entry name" value="Glu_race"/>
</dbReference>
<dbReference type="Pfam" id="PF01177">
    <property type="entry name" value="Asp_Glu_race"/>
    <property type="match status" value="1"/>
</dbReference>
<reference evidence="8 9" key="1">
    <citation type="journal article" date="2014" name="Mol. Biol. Evol.">
        <title>Massive expansion of Ubiquitination-related gene families within the Chlamydiae.</title>
        <authorList>
            <person name="Domman D."/>
            <person name="Collingro A."/>
            <person name="Lagkouvardos I."/>
            <person name="Gehre L."/>
            <person name="Weinmaier T."/>
            <person name="Rattei T."/>
            <person name="Subtil A."/>
            <person name="Horn M."/>
        </authorList>
    </citation>
    <scope>NUCLEOTIDE SEQUENCE [LARGE SCALE GENOMIC DNA]</scope>
    <source>
        <strain evidence="8 9">OEW1</strain>
    </source>
</reference>
<keyword evidence="3 7" id="KW-0133">Cell shape</keyword>
<name>A0A0C1E8J7_9BACT</name>
<comment type="similarity">
    <text evidence="7">Belongs to the aspartate/glutamate racemases family.</text>
</comment>
<dbReference type="PATRIC" id="fig|83552.4.peg.2413"/>
<keyword evidence="6 7" id="KW-0961">Cell wall biogenesis/degradation</keyword>
<dbReference type="FunFam" id="3.40.50.1860:FF:000001">
    <property type="entry name" value="Glutamate racemase"/>
    <property type="match status" value="1"/>
</dbReference>
<evidence type="ECO:0000256" key="5">
    <source>
        <dbReference type="ARBA" id="ARBA00023235"/>
    </source>
</evidence>
<evidence type="ECO:0000256" key="3">
    <source>
        <dbReference type="ARBA" id="ARBA00022960"/>
    </source>
</evidence>
<dbReference type="HAMAP" id="MF_00258">
    <property type="entry name" value="Glu_racemase"/>
    <property type="match status" value="1"/>
</dbReference>
<evidence type="ECO:0000256" key="1">
    <source>
        <dbReference type="ARBA" id="ARBA00001602"/>
    </source>
</evidence>
<evidence type="ECO:0000256" key="2">
    <source>
        <dbReference type="ARBA" id="ARBA00013090"/>
    </source>
</evidence>
<dbReference type="Gene3D" id="3.40.50.1860">
    <property type="match status" value="2"/>
</dbReference>
<comment type="caution">
    <text evidence="8">The sequence shown here is derived from an EMBL/GenBank/DDBJ whole genome shotgun (WGS) entry which is preliminary data.</text>
</comment>
<dbReference type="PROSITE" id="PS00924">
    <property type="entry name" value="ASP_GLU_RACEMASE_2"/>
    <property type="match status" value="1"/>
</dbReference>
<protein>
    <recommendedName>
        <fullName evidence="2 7">Glutamate racemase</fullName>
        <ecNumber evidence="2 7">5.1.1.3</ecNumber>
    </recommendedName>
</protein>
<dbReference type="PANTHER" id="PTHR21198:SF2">
    <property type="entry name" value="GLUTAMATE RACEMASE"/>
    <property type="match status" value="1"/>
</dbReference>
<feature type="binding site" evidence="7">
    <location>
        <begin position="81"/>
        <end position="82"/>
    </location>
    <ligand>
        <name>substrate</name>
    </ligand>
</feature>
<dbReference type="GO" id="GO:0009252">
    <property type="term" value="P:peptidoglycan biosynthetic process"/>
    <property type="evidence" value="ECO:0007669"/>
    <property type="project" value="UniProtKB-UniRule"/>
</dbReference>
<evidence type="ECO:0000256" key="7">
    <source>
        <dbReference type="HAMAP-Rule" id="MF_00258"/>
    </source>
</evidence>
<feature type="binding site" evidence="7">
    <location>
        <begin position="49"/>
        <end position="50"/>
    </location>
    <ligand>
        <name>substrate</name>
    </ligand>
</feature>
<feature type="active site" description="Proton donor/acceptor" evidence="7">
    <location>
        <position position="191"/>
    </location>
</feature>
<dbReference type="InterPro" id="IPR015942">
    <property type="entry name" value="Asp/Glu/hydantoin_racemase"/>
</dbReference>
<dbReference type="GO" id="GO:0071555">
    <property type="term" value="P:cell wall organization"/>
    <property type="evidence" value="ECO:0007669"/>
    <property type="project" value="UniProtKB-KW"/>
</dbReference>
<comment type="pathway">
    <text evidence="7">Cell wall biogenesis; peptidoglycan biosynthesis.</text>
</comment>
<gene>
    <name evidence="7 8" type="primary">murI</name>
    <name evidence="8" type="ORF">DB43_AG00210</name>
</gene>
<feature type="binding site" evidence="7">
    <location>
        <begin position="17"/>
        <end position="18"/>
    </location>
    <ligand>
        <name>substrate</name>
    </ligand>
</feature>
<dbReference type="UniPathway" id="UPA00219"/>
<evidence type="ECO:0000313" key="8">
    <source>
        <dbReference type="EMBL" id="KIA76443.1"/>
    </source>
</evidence>
<keyword evidence="5 7" id="KW-0413">Isomerase</keyword>
<dbReference type="SUPFAM" id="SSF53681">
    <property type="entry name" value="Aspartate/glutamate racemase"/>
    <property type="match status" value="2"/>
</dbReference>
<accession>A0A0C1E8J7</accession>
<dbReference type="InterPro" id="IPR001920">
    <property type="entry name" value="Asp/Glu_race"/>
</dbReference>
<dbReference type="PANTHER" id="PTHR21198">
    <property type="entry name" value="GLUTAMATE RACEMASE"/>
    <property type="match status" value="1"/>
</dbReference>
<evidence type="ECO:0000313" key="9">
    <source>
        <dbReference type="Proteomes" id="UP000031307"/>
    </source>
</evidence>
<feature type="binding site" evidence="7">
    <location>
        <begin position="192"/>
        <end position="193"/>
    </location>
    <ligand>
        <name>substrate</name>
    </ligand>
</feature>
<sequence>MFQKEKIWNNNPIGMFDSGIGGLTVMRAVMQLLPYESVLYFGDTAHFPYGNNAAETIIQYSLANAHFLMEQDIKLLVIACNTASAFAFSTLQDQFLIPIIDVISPSIEAAIAQTQSGSIAVLGTKGTIRSGVYKQKILDLMPQARVVSLACPLLAPLVEEQWLEHPATRLIVQEYLQPLKKSDVDTLILGCTHYPLLKSLIEEEMEGQVKIIDSASACALKVEEILGNQQLQSLKEKTPHFRYYVSDDPERFQQAGEQFLRSPITHVQSHQDTQISVFSV</sequence>
<dbReference type="RefSeq" id="WP_006341530.1">
    <property type="nucleotide sequence ID" value="NZ_BAWW01000066.1"/>
</dbReference>
<evidence type="ECO:0000256" key="6">
    <source>
        <dbReference type="ARBA" id="ARBA00023316"/>
    </source>
</evidence>
<keyword evidence="4 7" id="KW-0573">Peptidoglycan synthesis</keyword>
<dbReference type="AlphaFoldDB" id="A0A0C1E8J7"/>
<feature type="active site" description="Proton donor/acceptor" evidence="7">
    <location>
        <position position="80"/>
    </location>
</feature>